<organism evidence="1 2">
    <name type="scientific">Streptococcus pneumoniae</name>
    <dbReference type="NCBI Taxonomy" id="1313"/>
    <lineage>
        <taxon>Bacteria</taxon>
        <taxon>Bacillati</taxon>
        <taxon>Bacillota</taxon>
        <taxon>Bacilli</taxon>
        <taxon>Lactobacillales</taxon>
        <taxon>Streptococcaceae</taxon>
        <taxon>Streptococcus</taxon>
    </lineage>
</organism>
<dbReference type="AlphaFoldDB" id="A0A559C2Y0"/>
<feature type="non-terminal residue" evidence="1">
    <location>
        <position position="1"/>
    </location>
</feature>
<reference evidence="1 2" key="1">
    <citation type="submission" date="2019-07" db="EMBL/GenBank/DDBJ databases">
        <authorList>
            <person name="Mohale T."/>
        </authorList>
    </citation>
    <scope>NUCLEOTIDE SEQUENCE [LARGE SCALE GENOMIC DNA]</scope>
    <source>
        <strain evidence="1 2">NTPn 126</strain>
    </source>
</reference>
<dbReference type="EMBL" id="VMWH01000028">
    <property type="protein sequence ID" value="TVW85951.1"/>
    <property type="molecule type" value="Genomic_DNA"/>
</dbReference>
<gene>
    <name evidence="1" type="ORF">AZJ70_02940</name>
</gene>
<accession>A0A559C2Y0</accession>
<evidence type="ECO:0000313" key="1">
    <source>
        <dbReference type="EMBL" id="TVW85951.1"/>
    </source>
</evidence>
<comment type="caution">
    <text evidence="1">The sequence shown here is derived from an EMBL/GenBank/DDBJ whole genome shotgun (WGS) entry which is preliminary data.</text>
</comment>
<name>A0A559C2Y0_STREE</name>
<evidence type="ECO:0000313" key="2">
    <source>
        <dbReference type="Proteomes" id="UP000320896"/>
    </source>
</evidence>
<protein>
    <submittedName>
        <fullName evidence="1">Mechanosensitive ion channel family protein</fullName>
    </submittedName>
</protein>
<proteinExistence type="predicted"/>
<dbReference type="Proteomes" id="UP000320896">
    <property type="component" value="Unassembled WGS sequence"/>
</dbReference>
<sequence>NCQSPEQALHFVPNRNITVVSNFSRTD</sequence>